<evidence type="ECO:0000313" key="2">
    <source>
        <dbReference type="Proteomes" id="UP001595868"/>
    </source>
</evidence>
<name>A0ABV8KL15_9ACTN</name>
<protein>
    <submittedName>
        <fullName evidence="1">Uncharacterized protein</fullName>
    </submittedName>
</protein>
<dbReference type="EMBL" id="JBHSBN010000006">
    <property type="protein sequence ID" value="MFC4106657.1"/>
    <property type="molecule type" value="Genomic_DNA"/>
</dbReference>
<keyword evidence="2" id="KW-1185">Reference proteome</keyword>
<accession>A0ABV8KL15</accession>
<evidence type="ECO:0000313" key="1">
    <source>
        <dbReference type="EMBL" id="MFC4106657.1"/>
    </source>
</evidence>
<comment type="caution">
    <text evidence="1">The sequence shown here is derived from an EMBL/GenBank/DDBJ whole genome shotgun (WGS) entry which is preliminary data.</text>
</comment>
<organism evidence="1 2">
    <name type="scientific">Micromonospora zhanjiangensis</name>
    <dbReference type="NCBI Taxonomy" id="1522057"/>
    <lineage>
        <taxon>Bacteria</taxon>
        <taxon>Bacillati</taxon>
        <taxon>Actinomycetota</taxon>
        <taxon>Actinomycetes</taxon>
        <taxon>Micromonosporales</taxon>
        <taxon>Micromonosporaceae</taxon>
        <taxon>Micromonospora</taxon>
    </lineage>
</organism>
<reference evidence="2" key="1">
    <citation type="journal article" date="2019" name="Int. J. Syst. Evol. Microbiol.">
        <title>The Global Catalogue of Microorganisms (GCM) 10K type strain sequencing project: providing services to taxonomists for standard genome sequencing and annotation.</title>
        <authorList>
            <consortium name="The Broad Institute Genomics Platform"/>
            <consortium name="The Broad Institute Genome Sequencing Center for Infectious Disease"/>
            <person name="Wu L."/>
            <person name="Ma J."/>
        </authorList>
    </citation>
    <scope>NUCLEOTIDE SEQUENCE [LARGE SCALE GENOMIC DNA]</scope>
    <source>
        <strain evidence="2">2902at01</strain>
    </source>
</reference>
<dbReference type="Proteomes" id="UP001595868">
    <property type="component" value="Unassembled WGS sequence"/>
</dbReference>
<gene>
    <name evidence="1" type="ORF">ACFOX0_12000</name>
</gene>
<proteinExistence type="predicted"/>
<sequence length="63" mass="7173">MTGTDEPVDRSSVVRAVRLTFAAHDCEPGMARQRRCDRCTDDGCAQLDWAERTWRDFGRGGQR</sequence>